<gene>
    <name evidence="3" type="ORF">A8L58_15290</name>
    <name evidence="2" type="ORF">AXH35_13835</name>
</gene>
<sequence length="155" mass="17097">MTDAPRFLVLDADTANQEDLYSVVNSHLLSQEAVHETFLEAVSARELKYPTGLDFGHCQVAIPHIDPEHIITPGVLVCRNAQPTPFHAMDDPERTLDVRLTIWPLVTDPQNQTGMLGAVIALLQEETSYQRLLTESPEKLEELLAGVLAAIGSED</sequence>
<dbReference type="EMBL" id="CP015970">
    <property type="protein sequence ID" value="AOZ47813.1"/>
    <property type="molecule type" value="Genomic_DNA"/>
</dbReference>
<dbReference type="AlphaFoldDB" id="A0AAC8YHW8"/>
<feature type="domain" description="PTS EIIA type-2" evidence="1">
    <location>
        <begin position="1"/>
        <end position="147"/>
    </location>
</feature>
<dbReference type="InterPro" id="IPR051541">
    <property type="entry name" value="PTS_SugarTrans_NitroReg"/>
</dbReference>
<dbReference type="InterPro" id="IPR016152">
    <property type="entry name" value="PTrfase/Anion_transptr"/>
</dbReference>
<organism evidence="2 4">
    <name type="scientific">Acidipropionibacterium acidipropionici</name>
    <dbReference type="NCBI Taxonomy" id="1748"/>
    <lineage>
        <taxon>Bacteria</taxon>
        <taxon>Bacillati</taxon>
        <taxon>Actinomycetota</taxon>
        <taxon>Actinomycetes</taxon>
        <taxon>Propionibacteriales</taxon>
        <taxon>Propionibacteriaceae</taxon>
        <taxon>Acidipropionibacterium</taxon>
    </lineage>
</organism>
<dbReference type="PROSITE" id="PS51094">
    <property type="entry name" value="PTS_EIIA_TYPE_2"/>
    <property type="match status" value="1"/>
</dbReference>
<evidence type="ECO:0000259" key="1">
    <source>
        <dbReference type="PROSITE" id="PS51094"/>
    </source>
</evidence>
<dbReference type="PANTHER" id="PTHR47738">
    <property type="entry name" value="PTS SYSTEM FRUCTOSE-LIKE EIIA COMPONENT-RELATED"/>
    <property type="match status" value="1"/>
</dbReference>
<evidence type="ECO:0000313" key="3">
    <source>
        <dbReference type="EMBL" id="AOZ47813.1"/>
    </source>
</evidence>
<accession>A0AAC8YHW8</accession>
<dbReference type="SUPFAM" id="SSF55804">
    <property type="entry name" value="Phoshotransferase/anion transport protein"/>
    <property type="match status" value="1"/>
</dbReference>
<dbReference type="Gene3D" id="3.40.930.10">
    <property type="entry name" value="Mannitol-specific EII, Chain A"/>
    <property type="match status" value="1"/>
</dbReference>
<name>A0AAC8YHW8_9ACTN</name>
<proteinExistence type="predicted"/>
<dbReference type="RefSeq" id="WP_062820222.1">
    <property type="nucleotide sequence ID" value="NZ_CP014352.1"/>
</dbReference>
<dbReference type="Proteomes" id="UP000178666">
    <property type="component" value="Chromosome"/>
</dbReference>
<dbReference type="InterPro" id="IPR002178">
    <property type="entry name" value="PTS_EIIA_type-2_dom"/>
</dbReference>
<evidence type="ECO:0000313" key="4">
    <source>
        <dbReference type="Proteomes" id="UP000075221"/>
    </source>
</evidence>
<evidence type="ECO:0000313" key="5">
    <source>
        <dbReference type="Proteomes" id="UP000178666"/>
    </source>
</evidence>
<keyword evidence="5" id="KW-1185">Reference proteome</keyword>
<dbReference type="Pfam" id="PF00359">
    <property type="entry name" value="PTS_EIIA_2"/>
    <property type="match status" value="1"/>
</dbReference>
<reference evidence="2 4" key="2">
    <citation type="submission" date="2016-02" db="EMBL/GenBank/DDBJ databases">
        <title>Complete Genome Sequence of Propionibacterium acidipropionici ATCC 55737.</title>
        <authorList>
            <person name="Luna Flores C.H."/>
            <person name="Nielsen L.K."/>
            <person name="Marcellin E."/>
        </authorList>
    </citation>
    <scope>NUCLEOTIDE SEQUENCE [LARGE SCALE GENOMIC DNA]</scope>
    <source>
        <strain evidence="2 4">ATCC 55737</strain>
    </source>
</reference>
<reference evidence="3 5" key="1">
    <citation type="journal article" date="2016" name="Plant Dis.">
        <title>Improved production of propionic acid using genome shuffling.</title>
        <authorList>
            <person name="Luna-Flores C.H."/>
            <person name="Palfreyman R.W."/>
            <person name="Kromer J.O."/>
            <person name="Nielsen L.K."/>
            <person name="Marcellin E."/>
        </authorList>
    </citation>
    <scope>NUCLEOTIDE SEQUENCE [LARGE SCALE GENOMIC DNA]</scope>
    <source>
        <strain evidence="3 5">F3E8</strain>
    </source>
</reference>
<protein>
    <submittedName>
        <fullName evidence="2">PTS fructose transporter subunit IIA</fullName>
    </submittedName>
</protein>
<evidence type="ECO:0000313" key="2">
    <source>
        <dbReference type="EMBL" id="AMS06362.1"/>
    </source>
</evidence>
<dbReference type="Proteomes" id="UP000075221">
    <property type="component" value="Chromosome"/>
</dbReference>
<dbReference type="PANTHER" id="PTHR47738:SF3">
    <property type="entry name" value="PHOSPHOTRANSFERASE SYSTEM MANNITOL_FRUCTOSE-SPECIFIC IIA DOMAIN CONTAINING PROTEIN"/>
    <property type="match status" value="1"/>
</dbReference>
<dbReference type="EMBL" id="CP014352">
    <property type="protein sequence ID" value="AMS06362.1"/>
    <property type="molecule type" value="Genomic_DNA"/>
</dbReference>